<dbReference type="Pfam" id="PF04932">
    <property type="entry name" value="Wzy_C"/>
    <property type="match status" value="1"/>
</dbReference>
<feature type="transmembrane region" description="Helical" evidence="5">
    <location>
        <begin position="6"/>
        <end position="24"/>
    </location>
</feature>
<dbReference type="InterPro" id="IPR051533">
    <property type="entry name" value="WaaL-like"/>
</dbReference>
<feature type="transmembrane region" description="Helical" evidence="5">
    <location>
        <begin position="334"/>
        <end position="356"/>
    </location>
</feature>
<feature type="transmembrane region" description="Helical" evidence="5">
    <location>
        <begin position="304"/>
        <end position="322"/>
    </location>
</feature>
<dbReference type="EMBL" id="LCBA01000008">
    <property type="protein sequence ID" value="KKS01230.1"/>
    <property type="molecule type" value="Genomic_DNA"/>
</dbReference>
<evidence type="ECO:0000256" key="1">
    <source>
        <dbReference type="ARBA" id="ARBA00004141"/>
    </source>
</evidence>
<evidence type="ECO:0000313" key="7">
    <source>
        <dbReference type="EMBL" id="KKS01230.1"/>
    </source>
</evidence>
<feature type="transmembrane region" description="Helical" evidence="5">
    <location>
        <begin position="282"/>
        <end position="298"/>
    </location>
</feature>
<evidence type="ECO:0000256" key="5">
    <source>
        <dbReference type="SAM" id="Phobius"/>
    </source>
</evidence>
<gene>
    <name evidence="7" type="ORF">UU54_C0008G0002</name>
</gene>
<protein>
    <submittedName>
        <fullName evidence="7">O-antigen polymerase</fullName>
    </submittedName>
</protein>
<evidence type="ECO:0000256" key="3">
    <source>
        <dbReference type="ARBA" id="ARBA00022989"/>
    </source>
</evidence>
<keyword evidence="4 5" id="KW-0472">Membrane</keyword>
<evidence type="ECO:0000256" key="2">
    <source>
        <dbReference type="ARBA" id="ARBA00022692"/>
    </source>
</evidence>
<evidence type="ECO:0000256" key="4">
    <source>
        <dbReference type="ARBA" id="ARBA00023136"/>
    </source>
</evidence>
<dbReference type="GO" id="GO:0016020">
    <property type="term" value="C:membrane"/>
    <property type="evidence" value="ECO:0007669"/>
    <property type="project" value="UniProtKB-SubCell"/>
</dbReference>
<feature type="transmembrane region" description="Helical" evidence="5">
    <location>
        <begin position="468"/>
        <end position="487"/>
    </location>
</feature>
<feature type="transmembrane region" description="Helical" evidence="5">
    <location>
        <begin position="493"/>
        <end position="512"/>
    </location>
</feature>
<sequence length="521" mass="58969">MRKLLNIIFVFELAMFGLIILGIMPRWIVPYFVLILAGYVIFAPIEDGVTFFVRSIPFFIAIPVTATFDNFNTWRIISAILFLKWFFGNSVSEILEWVRQPFTRLKKLNFSSILLIVILLFAILSITQAENYLLAVKRGLYFINLSLIGIVAYDLFNKKEQFRENIIKNLAIPTIIVAMVGLAQVVSTYFVDIYQFMALWGEGIQCRQFGAEWCNIAVRVGNTWLAYFGDQLSLRVFSLFPDSHSFPIFLLLGLPSVFVVALKKLSPEKFINSQSIFKTASVNKTVILIPVIFLAAILSGTRGIWAAGAGTLFVVLFLVFLLKKYGHASQQKIFTYLSSYLILFFLLFTVAFPIFASPQFLVSKGNSLILRNRIKSIIDFGETSNSQRIEIWKKSLVSIVKHPLLGVGIGNFPVVLKQDLRLAKAGSSAHNLYLQIAAEMGIPALFLSLCFFWLLIKNAYQNFIESRNQTFIIYNATALIFIPWVLLYLLTDAAIFDERAFLIFVITTAAVLNKKTSAKTI</sequence>
<dbReference type="PANTHER" id="PTHR37422:SF13">
    <property type="entry name" value="LIPOPOLYSACCHARIDE BIOSYNTHESIS PROTEIN PA4999-RELATED"/>
    <property type="match status" value="1"/>
</dbReference>
<evidence type="ECO:0000313" key="8">
    <source>
        <dbReference type="Proteomes" id="UP000033903"/>
    </source>
</evidence>
<feature type="transmembrane region" description="Helical" evidence="5">
    <location>
        <begin position="107"/>
        <end position="127"/>
    </location>
</feature>
<feature type="transmembrane region" description="Helical" evidence="5">
    <location>
        <begin position="169"/>
        <end position="191"/>
    </location>
</feature>
<name>A0A0G0VJP4_9BACT</name>
<organism evidence="7 8">
    <name type="scientific">Candidatus Yanofskybacteria bacterium GW2011_GWA2_41_22</name>
    <dbReference type="NCBI Taxonomy" id="1619023"/>
    <lineage>
        <taxon>Bacteria</taxon>
        <taxon>Candidatus Yanofskyibacteriota</taxon>
    </lineage>
</organism>
<dbReference type="PANTHER" id="PTHR37422">
    <property type="entry name" value="TEICHURONIC ACID BIOSYNTHESIS PROTEIN TUAE"/>
    <property type="match status" value="1"/>
</dbReference>
<feature type="transmembrane region" description="Helical" evidence="5">
    <location>
        <begin position="73"/>
        <end position="95"/>
    </location>
</feature>
<evidence type="ECO:0000259" key="6">
    <source>
        <dbReference type="Pfam" id="PF04932"/>
    </source>
</evidence>
<feature type="transmembrane region" description="Helical" evidence="5">
    <location>
        <begin position="432"/>
        <end position="456"/>
    </location>
</feature>
<proteinExistence type="predicted"/>
<reference evidence="7 8" key="1">
    <citation type="journal article" date="2015" name="Nature">
        <title>rRNA introns, odd ribosomes, and small enigmatic genomes across a large radiation of phyla.</title>
        <authorList>
            <person name="Brown C.T."/>
            <person name="Hug L.A."/>
            <person name="Thomas B.C."/>
            <person name="Sharon I."/>
            <person name="Castelle C.J."/>
            <person name="Singh A."/>
            <person name="Wilkins M.J."/>
            <person name="Williams K.H."/>
            <person name="Banfield J.F."/>
        </authorList>
    </citation>
    <scope>NUCLEOTIDE SEQUENCE [LARGE SCALE GENOMIC DNA]</scope>
</reference>
<feature type="transmembrane region" description="Helical" evidence="5">
    <location>
        <begin position="244"/>
        <end position="262"/>
    </location>
</feature>
<feature type="domain" description="O-antigen ligase-related" evidence="6">
    <location>
        <begin position="292"/>
        <end position="447"/>
    </location>
</feature>
<feature type="transmembrane region" description="Helical" evidence="5">
    <location>
        <begin position="139"/>
        <end position="157"/>
    </location>
</feature>
<feature type="transmembrane region" description="Helical" evidence="5">
    <location>
        <begin position="31"/>
        <end position="53"/>
    </location>
</feature>
<keyword evidence="2 5" id="KW-0812">Transmembrane</keyword>
<dbReference type="InterPro" id="IPR007016">
    <property type="entry name" value="O-antigen_ligase-rel_domated"/>
</dbReference>
<comment type="caution">
    <text evidence="7">The sequence shown here is derived from an EMBL/GenBank/DDBJ whole genome shotgun (WGS) entry which is preliminary data.</text>
</comment>
<comment type="subcellular location">
    <subcellularLocation>
        <location evidence="1">Membrane</location>
        <topology evidence="1">Multi-pass membrane protein</topology>
    </subcellularLocation>
</comment>
<dbReference type="Proteomes" id="UP000033903">
    <property type="component" value="Unassembled WGS sequence"/>
</dbReference>
<dbReference type="AlphaFoldDB" id="A0A0G0VJP4"/>
<accession>A0A0G0VJP4</accession>
<keyword evidence="3 5" id="KW-1133">Transmembrane helix</keyword>